<accession>A0A8S1EIA7</accession>
<feature type="signal peptide" evidence="1">
    <location>
        <begin position="1"/>
        <end position="22"/>
    </location>
</feature>
<gene>
    <name evidence="2" type="ORF">CBOVIS_LOCUS3401</name>
</gene>
<dbReference type="EMBL" id="CADEPM010000002">
    <property type="protein sequence ID" value="CAB3400464.1"/>
    <property type="molecule type" value="Genomic_DNA"/>
</dbReference>
<reference evidence="2 3" key="1">
    <citation type="submission" date="2020-04" db="EMBL/GenBank/DDBJ databases">
        <authorList>
            <person name="Laetsch R D."/>
            <person name="Stevens L."/>
            <person name="Kumar S."/>
            <person name="Blaxter L. M."/>
        </authorList>
    </citation>
    <scope>NUCLEOTIDE SEQUENCE [LARGE SCALE GENOMIC DNA]</scope>
</reference>
<sequence length="106" mass="12283">MCVKMFLLALLVVVLHVEISSALYVKRADHDDPRLFSAVFGKRAVESERYYPIRIETRGDLDDPRFMTMSFGKRALLPTLHDLQMYVKRGRDIDDPRFFSGAFGKK</sequence>
<dbReference type="Proteomes" id="UP000494206">
    <property type="component" value="Unassembled WGS sequence"/>
</dbReference>
<evidence type="ECO:0000313" key="2">
    <source>
        <dbReference type="EMBL" id="CAB3400464.1"/>
    </source>
</evidence>
<proteinExistence type="predicted"/>
<dbReference type="AlphaFoldDB" id="A0A8S1EIA7"/>
<keyword evidence="3" id="KW-1185">Reference proteome</keyword>
<comment type="caution">
    <text evidence="2">The sequence shown here is derived from an EMBL/GenBank/DDBJ whole genome shotgun (WGS) entry which is preliminary data.</text>
</comment>
<name>A0A8S1EIA7_9PELO</name>
<keyword evidence="1" id="KW-0732">Signal</keyword>
<evidence type="ECO:0000313" key="3">
    <source>
        <dbReference type="Proteomes" id="UP000494206"/>
    </source>
</evidence>
<organism evidence="2 3">
    <name type="scientific">Caenorhabditis bovis</name>
    <dbReference type="NCBI Taxonomy" id="2654633"/>
    <lineage>
        <taxon>Eukaryota</taxon>
        <taxon>Metazoa</taxon>
        <taxon>Ecdysozoa</taxon>
        <taxon>Nematoda</taxon>
        <taxon>Chromadorea</taxon>
        <taxon>Rhabditida</taxon>
        <taxon>Rhabditina</taxon>
        <taxon>Rhabditomorpha</taxon>
        <taxon>Rhabditoidea</taxon>
        <taxon>Rhabditidae</taxon>
        <taxon>Peloderinae</taxon>
        <taxon>Caenorhabditis</taxon>
    </lineage>
</organism>
<protein>
    <submittedName>
        <fullName evidence="2">Uncharacterized protein</fullName>
    </submittedName>
</protein>
<dbReference type="OrthoDB" id="5869001at2759"/>
<feature type="chain" id="PRO_5035908523" evidence="1">
    <location>
        <begin position="23"/>
        <end position="106"/>
    </location>
</feature>
<evidence type="ECO:0000256" key="1">
    <source>
        <dbReference type="SAM" id="SignalP"/>
    </source>
</evidence>